<dbReference type="GO" id="GO:0000287">
    <property type="term" value="F:magnesium ion binding"/>
    <property type="evidence" value="ECO:0007669"/>
    <property type="project" value="InterPro"/>
</dbReference>
<dbReference type="InterPro" id="IPR029057">
    <property type="entry name" value="PRTase-like"/>
</dbReference>
<keyword evidence="2 11" id="KW-0808">Transferase</keyword>
<keyword evidence="6 11" id="KW-0418">Kinase</keyword>
<evidence type="ECO:0000256" key="2">
    <source>
        <dbReference type="ARBA" id="ARBA00022679"/>
    </source>
</evidence>
<dbReference type="GO" id="GO:0002189">
    <property type="term" value="C:ribose phosphate diphosphokinase complex"/>
    <property type="evidence" value="ECO:0007669"/>
    <property type="project" value="TreeGrafter"/>
</dbReference>
<organism evidence="11">
    <name type="scientific">Nonomuraea gerenzanensis</name>
    <dbReference type="NCBI Taxonomy" id="93944"/>
    <lineage>
        <taxon>Bacteria</taxon>
        <taxon>Bacillati</taxon>
        <taxon>Actinomycetota</taxon>
        <taxon>Actinomycetes</taxon>
        <taxon>Streptosporangiales</taxon>
        <taxon>Streptosporangiaceae</taxon>
        <taxon>Nonomuraea</taxon>
    </lineage>
</organism>
<evidence type="ECO:0000259" key="10">
    <source>
        <dbReference type="Pfam" id="PF13793"/>
    </source>
</evidence>
<dbReference type="NCBIfam" id="NF002320">
    <property type="entry name" value="PRK01259.1"/>
    <property type="match status" value="1"/>
</dbReference>
<dbReference type="Gene3D" id="3.40.50.2020">
    <property type="match status" value="2"/>
</dbReference>
<dbReference type="GO" id="GO:0016301">
    <property type="term" value="F:kinase activity"/>
    <property type="evidence" value="ECO:0007669"/>
    <property type="project" value="UniProtKB-KW"/>
</dbReference>
<keyword evidence="8" id="KW-0460">Magnesium</keyword>
<dbReference type="EMBL" id="LT559118">
    <property type="protein sequence ID" value="SBO91766.1"/>
    <property type="molecule type" value="Genomic_DNA"/>
</dbReference>
<proteinExistence type="predicted"/>
<dbReference type="EC" id="2.7.6.1" evidence="1"/>
<dbReference type="GO" id="GO:0005737">
    <property type="term" value="C:cytoplasm"/>
    <property type="evidence" value="ECO:0007669"/>
    <property type="project" value="TreeGrafter"/>
</dbReference>
<evidence type="ECO:0000256" key="1">
    <source>
        <dbReference type="ARBA" id="ARBA00013247"/>
    </source>
</evidence>
<dbReference type="InterPro" id="IPR029099">
    <property type="entry name" value="Pribosyltran_N"/>
</dbReference>
<keyword evidence="4" id="KW-0545">Nucleotide biosynthesis</keyword>
<dbReference type="SUPFAM" id="SSF53271">
    <property type="entry name" value="PRTase-like"/>
    <property type="match status" value="1"/>
</dbReference>
<dbReference type="RefSeq" id="WP_225271110.1">
    <property type="nucleotide sequence ID" value="NZ_CP084058.1"/>
</dbReference>
<dbReference type="FunFam" id="3.40.50.2020:FF:000007">
    <property type="entry name" value="Ribose-phosphate pyrophosphokinase"/>
    <property type="match status" value="1"/>
</dbReference>
<evidence type="ECO:0000256" key="6">
    <source>
        <dbReference type="ARBA" id="ARBA00022777"/>
    </source>
</evidence>
<dbReference type="CDD" id="cd06223">
    <property type="entry name" value="PRTases_typeI"/>
    <property type="match status" value="1"/>
</dbReference>
<keyword evidence="5" id="KW-0547">Nucleotide-binding</keyword>
<dbReference type="AlphaFoldDB" id="A0A1M4DYW7"/>
<keyword evidence="7" id="KW-0067">ATP-binding</keyword>
<sequence length="354" mass="37683">MAAEGGGGGALTSGTVVSNPQDALAPDRVSWNVSTSGYHVGIVRDITVFSGSAHPDLAEEICAHLGTPLHPVQLNRFANDVLEVQLQANCRERDVFLIQPLVPPVQEHLVELLLMLDAARGASAARTTVVMPHYAYARSDKKDAPRISIGARLVADLLVAAGASRVLAMTLHSPQVHGFFSVPVDHLHALRELAAYFRQYDLSNAVVVSPDLGNAKEAAHFARLLGTGVAMGAKQRFSDDRVVISSVIGEVAGKDVIILDDEIAKGSTVIELLDRLREQGVRSVRVACTHGLFSGGAIERLSALPEVMEIVCTNTVPPPKPSDKLTVLSIASALAEAMRRIHYGESVSALFSTS</sequence>
<dbReference type="GO" id="GO:0005524">
    <property type="term" value="F:ATP binding"/>
    <property type="evidence" value="ECO:0007669"/>
    <property type="project" value="UniProtKB-KW"/>
</dbReference>
<comment type="catalytic activity">
    <reaction evidence="9">
        <text>D-ribose 5-phosphate + ATP = 5-phospho-alpha-D-ribose 1-diphosphate + AMP + H(+)</text>
        <dbReference type="Rhea" id="RHEA:15609"/>
        <dbReference type="ChEBI" id="CHEBI:15378"/>
        <dbReference type="ChEBI" id="CHEBI:30616"/>
        <dbReference type="ChEBI" id="CHEBI:58017"/>
        <dbReference type="ChEBI" id="CHEBI:78346"/>
        <dbReference type="ChEBI" id="CHEBI:456215"/>
        <dbReference type="EC" id="2.7.6.1"/>
    </reaction>
</comment>
<dbReference type="NCBIfam" id="TIGR01251">
    <property type="entry name" value="ribP_PPkin"/>
    <property type="match status" value="1"/>
</dbReference>
<evidence type="ECO:0000256" key="4">
    <source>
        <dbReference type="ARBA" id="ARBA00022727"/>
    </source>
</evidence>
<evidence type="ECO:0000256" key="5">
    <source>
        <dbReference type="ARBA" id="ARBA00022741"/>
    </source>
</evidence>
<dbReference type="InterPro" id="IPR000836">
    <property type="entry name" value="PRTase_dom"/>
</dbReference>
<name>A0A1M4DYW7_9ACTN</name>
<keyword evidence="3" id="KW-0479">Metal-binding</keyword>
<dbReference type="GO" id="GO:0006015">
    <property type="term" value="P:5-phosphoribose 1-diphosphate biosynthetic process"/>
    <property type="evidence" value="ECO:0007669"/>
    <property type="project" value="TreeGrafter"/>
</dbReference>
<protein>
    <recommendedName>
        <fullName evidence="1">ribose-phosphate diphosphokinase</fullName>
        <ecNumber evidence="1">2.7.6.1</ecNumber>
    </recommendedName>
</protein>
<dbReference type="Pfam" id="PF13793">
    <property type="entry name" value="Pribosyltran_N"/>
    <property type="match status" value="1"/>
</dbReference>
<dbReference type="PANTHER" id="PTHR10210">
    <property type="entry name" value="RIBOSE-PHOSPHATE DIPHOSPHOKINASE FAMILY MEMBER"/>
    <property type="match status" value="1"/>
</dbReference>
<evidence type="ECO:0000256" key="9">
    <source>
        <dbReference type="ARBA" id="ARBA00049535"/>
    </source>
</evidence>
<evidence type="ECO:0000256" key="8">
    <source>
        <dbReference type="ARBA" id="ARBA00022842"/>
    </source>
</evidence>
<dbReference type="GO" id="GO:0006164">
    <property type="term" value="P:purine nucleotide biosynthetic process"/>
    <property type="evidence" value="ECO:0007669"/>
    <property type="project" value="TreeGrafter"/>
</dbReference>
<evidence type="ECO:0000256" key="7">
    <source>
        <dbReference type="ARBA" id="ARBA00022840"/>
    </source>
</evidence>
<dbReference type="Pfam" id="PF14572">
    <property type="entry name" value="Pribosyl_synth"/>
    <property type="match status" value="1"/>
</dbReference>
<dbReference type="InterPro" id="IPR005946">
    <property type="entry name" value="Rib-P_diPkinase"/>
</dbReference>
<dbReference type="PANTHER" id="PTHR10210:SF32">
    <property type="entry name" value="RIBOSE-PHOSPHATE PYROPHOSPHOKINASE 2"/>
    <property type="match status" value="1"/>
</dbReference>
<feature type="domain" description="Ribose-phosphate pyrophosphokinase N-terminal" evidence="10">
    <location>
        <begin position="47"/>
        <end position="162"/>
    </location>
</feature>
<accession>A0A1M4DYW7</accession>
<dbReference type="GO" id="GO:0004749">
    <property type="term" value="F:ribose phosphate diphosphokinase activity"/>
    <property type="evidence" value="ECO:0007669"/>
    <property type="project" value="UniProtKB-EC"/>
</dbReference>
<evidence type="ECO:0000256" key="3">
    <source>
        <dbReference type="ARBA" id="ARBA00022723"/>
    </source>
</evidence>
<gene>
    <name evidence="11" type="ORF">BN4615_P1280</name>
</gene>
<reference evidence="11" key="1">
    <citation type="submission" date="2016-04" db="EMBL/GenBank/DDBJ databases">
        <authorList>
            <person name="Evans L.H."/>
            <person name="Alamgir A."/>
            <person name="Owens N."/>
            <person name="Weber N.D."/>
            <person name="Virtaneva K."/>
            <person name="Barbian K."/>
            <person name="Babar A."/>
            <person name="Rosenke K."/>
        </authorList>
    </citation>
    <scope>NUCLEOTIDE SEQUENCE</scope>
    <source>
        <strain evidence="11">Nono1</strain>
    </source>
</reference>
<evidence type="ECO:0000313" key="11">
    <source>
        <dbReference type="EMBL" id="SBO91766.1"/>
    </source>
</evidence>
<dbReference type="SMART" id="SM01400">
    <property type="entry name" value="Pribosyltran_N"/>
    <property type="match status" value="1"/>
</dbReference>